<dbReference type="PANTHER" id="PTHR10858:SF23">
    <property type="entry name" value="DEOXYRIBONUCLEASE II"/>
    <property type="match status" value="1"/>
</dbReference>
<dbReference type="GO" id="GO:0004531">
    <property type="term" value="F:deoxyribonuclease II activity"/>
    <property type="evidence" value="ECO:0007669"/>
    <property type="project" value="InterPro"/>
</dbReference>
<feature type="non-terminal residue" evidence="4">
    <location>
        <position position="285"/>
    </location>
</feature>
<accession>A0A443S0Z4</accession>
<protein>
    <submittedName>
        <fullName evidence="4">Deoxyribonuclease-2-like protein</fullName>
    </submittedName>
</protein>
<dbReference type="OrthoDB" id="10261598at2759"/>
<dbReference type="STRING" id="299467.A0A443S0Z4"/>
<feature type="chain" id="PRO_5019324512" evidence="3">
    <location>
        <begin position="23"/>
        <end position="285"/>
    </location>
</feature>
<dbReference type="EMBL" id="NCKV01013296">
    <property type="protein sequence ID" value="RWS21186.1"/>
    <property type="molecule type" value="Genomic_DNA"/>
</dbReference>
<dbReference type="Proteomes" id="UP000288716">
    <property type="component" value="Unassembled WGS sequence"/>
</dbReference>
<evidence type="ECO:0000256" key="1">
    <source>
        <dbReference type="ARBA" id="ARBA00007527"/>
    </source>
</evidence>
<dbReference type="AlphaFoldDB" id="A0A443S0Z4"/>
<dbReference type="CDD" id="cd09120">
    <property type="entry name" value="PLDc_DNaseII_1"/>
    <property type="match status" value="1"/>
</dbReference>
<dbReference type="PANTHER" id="PTHR10858">
    <property type="entry name" value="DEOXYRIBONUCLEASE II"/>
    <property type="match status" value="1"/>
</dbReference>
<keyword evidence="2" id="KW-0378">Hydrolase</keyword>
<sequence>MNITFQLTLLVILLIQFHSNNAELYCRDEHGDNVDWYIVYKLPKISEPLLNSTFGEGLRYAYIAGPAIGAKNAIKEWQLSSKEVGDRNSIFAKTLRPVYKEPKKFTSLLYNDDPAEAESAKSYIDSANSYWAHAKGVVAMDSETGFFLTHSIPRFPLAFNESKYEYPSSASNYGQTALCISFKTPSEANKILRHLQTLQPNIYYSNDANVLKDKSVFNDVIGKVALNETLAIRTIKSYNGKLFTAFGKNSKADGDLYGAYIAPYLKNDLSVQTWRRGAGEPLPSN</sequence>
<dbReference type="VEuPathDB" id="VectorBase:LDEU010854"/>
<feature type="signal peptide" evidence="3">
    <location>
        <begin position="1"/>
        <end position="22"/>
    </location>
</feature>
<name>A0A443S0Z4_9ACAR</name>
<keyword evidence="3" id="KW-0732">Signal</keyword>
<organism evidence="4 5">
    <name type="scientific">Leptotrombidium deliense</name>
    <dbReference type="NCBI Taxonomy" id="299467"/>
    <lineage>
        <taxon>Eukaryota</taxon>
        <taxon>Metazoa</taxon>
        <taxon>Ecdysozoa</taxon>
        <taxon>Arthropoda</taxon>
        <taxon>Chelicerata</taxon>
        <taxon>Arachnida</taxon>
        <taxon>Acari</taxon>
        <taxon>Acariformes</taxon>
        <taxon>Trombidiformes</taxon>
        <taxon>Prostigmata</taxon>
        <taxon>Anystina</taxon>
        <taxon>Parasitengona</taxon>
        <taxon>Trombiculoidea</taxon>
        <taxon>Trombiculidae</taxon>
        <taxon>Leptotrombidium</taxon>
    </lineage>
</organism>
<evidence type="ECO:0000256" key="3">
    <source>
        <dbReference type="SAM" id="SignalP"/>
    </source>
</evidence>
<reference evidence="4 5" key="1">
    <citation type="journal article" date="2018" name="Gigascience">
        <title>Genomes of trombidid mites reveal novel predicted allergens and laterally-transferred genes associated with secondary metabolism.</title>
        <authorList>
            <person name="Dong X."/>
            <person name="Chaisiri K."/>
            <person name="Xia D."/>
            <person name="Armstrong S.D."/>
            <person name="Fang Y."/>
            <person name="Donnelly M.J."/>
            <person name="Kadowaki T."/>
            <person name="McGarry J.W."/>
            <person name="Darby A.C."/>
            <person name="Makepeace B.L."/>
        </authorList>
    </citation>
    <scope>NUCLEOTIDE SEQUENCE [LARGE SCALE GENOMIC DNA]</scope>
    <source>
        <strain evidence="4">UoL-UT</strain>
    </source>
</reference>
<keyword evidence="5" id="KW-1185">Reference proteome</keyword>
<dbReference type="Pfam" id="PF03265">
    <property type="entry name" value="DNase_II"/>
    <property type="match status" value="1"/>
</dbReference>
<comment type="similarity">
    <text evidence="1">Belongs to the DNase II family.</text>
</comment>
<dbReference type="GO" id="GO:0006309">
    <property type="term" value="P:apoptotic DNA fragmentation"/>
    <property type="evidence" value="ECO:0007669"/>
    <property type="project" value="TreeGrafter"/>
</dbReference>
<proteinExistence type="inferred from homology"/>
<evidence type="ECO:0000313" key="5">
    <source>
        <dbReference type="Proteomes" id="UP000288716"/>
    </source>
</evidence>
<evidence type="ECO:0000256" key="2">
    <source>
        <dbReference type="ARBA" id="ARBA00022801"/>
    </source>
</evidence>
<evidence type="ECO:0000313" key="4">
    <source>
        <dbReference type="EMBL" id="RWS21186.1"/>
    </source>
</evidence>
<dbReference type="InterPro" id="IPR004947">
    <property type="entry name" value="DNase_II"/>
</dbReference>
<comment type="caution">
    <text evidence="4">The sequence shown here is derived from an EMBL/GenBank/DDBJ whole genome shotgun (WGS) entry which is preliminary data.</text>
</comment>
<gene>
    <name evidence="4" type="ORF">B4U80_06138</name>
</gene>